<dbReference type="RefSeq" id="XP_062724716.1">
    <property type="nucleotide sequence ID" value="XM_062861658.1"/>
</dbReference>
<reference evidence="1" key="2">
    <citation type="submission" date="2023-06" db="EMBL/GenBank/DDBJ databases">
        <authorList>
            <consortium name="Lawrence Berkeley National Laboratory"/>
            <person name="Mondo S.J."/>
            <person name="Hensen N."/>
            <person name="Bonometti L."/>
            <person name="Westerberg I."/>
            <person name="Brannstrom I.O."/>
            <person name="Guillou S."/>
            <person name="Cros-Aarteil S."/>
            <person name="Calhoun S."/>
            <person name="Haridas S."/>
            <person name="Kuo A."/>
            <person name="Pangilinan J."/>
            <person name="Riley R."/>
            <person name="Labutti K."/>
            <person name="Andreopoulos B."/>
            <person name="Lipzen A."/>
            <person name="Chen C."/>
            <person name="Yanf M."/>
            <person name="Daum C."/>
            <person name="Ng V."/>
            <person name="Clum A."/>
            <person name="Steindorff A."/>
            <person name="Ohm R."/>
            <person name="Martin F."/>
            <person name="Silar P."/>
            <person name="Natvig D."/>
            <person name="Lalanne C."/>
            <person name="Gautier V."/>
            <person name="Ament-Velasquez S.L."/>
            <person name="Kruys A."/>
            <person name="Hutchinson M.I."/>
            <person name="Powell A.J."/>
            <person name="Barry K."/>
            <person name="Miller A.N."/>
            <person name="Grigoriev I.V."/>
            <person name="Debuchy R."/>
            <person name="Gladieux P."/>
            <person name="Thoren M.H."/>
            <person name="Johannesson H."/>
        </authorList>
    </citation>
    <scope>NUCLEOTIDE SEQUENCE</scope>
    <source>
        <strain evidence="1">CBS 333.67</strain>
    </source>
</reference>
<proteinExistence type="predicted"/>
<organism evidence="1 2">
    <name type="scientific">Chaetomium strumarium</name>
    <dbReference type="NCBI Taxonomy" id="1170767"/>
    <lineage>
        <taxon>Eukaryota</taxon>
        <taxon>Fungi</taxon>
        <taxon>Dikarya</taxon>
        <taxon>Ascomycota</taxon>
        <taxon>Pezizomycotina</taxon>
        <taxon>Sordariomycetes</taxon>
        <taxon>Sordariomycetidae</taxon>
        <taxon>Sordariales</taxon>
        <taxon>Chaetomiaceae</taxon>
        <taxon>Chaetomium</taxon>
    </lineage>
</organism>
<evidence type="ECO:0000313" key="2">
    <source>
        <dbReference type="Proteomes" id="UP001273166"/>
    </source>
</evidence>
<keyword evidence="2" id="KW-1185">Reference proteome</keyword>
<name>A0AAJ0GZB3_9PEZI</name>
<comment type="caution">
    <text evidence="1">The sequence shown here is derived from an EMBL/GenBank/DDBJ whole genome shotgun (WGS) entry which is preliminary data.</text>
</comment>
<dbReference type="Proteomes" id="UP001273166">
    <property type="component" value="Unassembled WGS sequence"/>
</dbReference>
<dbReference type="AlphaFoldDB" id="A0AAJ0GZB3"/>
<accession>A0AAJ0GZB3</accession>
<sequence length="164" mass="18820">MATAHPVPNNHTGKYWRPWSFVAFFPRLPTTSSRLGRGYSMPFRTWLVALAAELEIAKNTATLMHHQGSPHAYRGASFTFLWWRRLAGQQQHIFGQREQPLMTMSPAVGNVTWKLDGNVAIVTPLLEVRQIRECANRAEATYDYRLVQWCDEKPHFAQEIGPNN</sequence>
<dbReference type="EMBL" id="JAUDZG010000002">
    <property type="protein sequence ID" value="KAK3308936.1"/>
    <property type="molecule type" value="Genomic_DNA"/>
</dbReference>
<dbReference type="GeneID" id="87880487"/>
<evidence type="ECO:0000313" key="1">
    <source>
        <dbReference type="EMBL" id="KAK3308936.1"/>
    </source>
</evidence>
<reference evidence="1" key="1">
    <citation type="journal article" date="2023" name="Mol. Phylogenet. Evol.">
        <title>Genome-scale phylogeny and comparative genomics of the fungal order Sordariales.</title>
        <authorList>
            <person name="Hensen N."/>
            <person name="Bonometti L."/>
            <person name="Westerberg I."/>
            <person name="Brannstrom I.O."/>
            <person name="Guillou S."/>
            <person name="Cros-Aarteil S."/>
            <person name="Calhoun S."/>
            <person name="Haridas S."/>
            <person name="Kuo A."/>
            <person name="Mondo S."/>
            <person name="Pangilinan J."/>
            <person name="Riley R."/>
            <person name="LaButti K."/>
            <person name="Andreopoulos B."/>
            <person name="Lipzen A."/>
            <person name="Chen C."/>
            <person name="Yan M."/>
            <person name="Daum C."/>
            <person name="Ng V."/>
            <person name="Clum A."/>
            <person name="Steindorff A."/>
            <person name="Ohm R.A."/>
            <person name="Martin F."/>
            <person name="Silar P."/>
            <person name="Natvig D.O."/>
            <person name="Lalanne C."/>
            <person name="Gautier V."/>
            <person name="Ament-Velasquez S.L."/>
            <person name="Kruys A."/>
            <person name="Hutchinson M.I."/>
            <person name="Powell A.J."/>
            <person name="Barry K."/>
            <person name="Miller A.N."/>
            <person name="Grigoriev I.V."/>
            <person name="Debuchy R."/>
            <person name="Gladieux P."/>
            <person name="Hiltunen Thoren M."/>
            <person name="Johannesson H."/>
        </authorList>
    </citation>
    <scope>NUCLEOTIDE SEQUENCE</scope>
    <source>
        <strain evidence="1">CBS 333.67</strain>
    </source>
</reference>
<protein>
    <submittedName>
        <fullName evidence="1">Uncharacterized protein</fullName>
    </submittedName>
</protein>
<gene>
    <name evidence="1" type="ORF">B0T15DRAFT_123241</name>
</gene>